<evidence type="ECO:0000313" key="1">
    <source>
        <dbReference type="EMBL" id="OAT08224.1"/>
    </source>
</evidence>
<dbReference type="VEuPathDB" id="FungiDB:BDBG_04197"/>
<dbReference type="Proteomes" id="UP000002038">
    <property type="component" value="Unassembled WGS sequence"/>
</dbReference>
<gene>
    <name evidence="1" type="ORF">BDBG_04197</name>
</gene>
<organism evidence="1 2">
    <name type="scientific">Blastomyces gilchristii (strain SLH14081)</name>
    <name type="common">Blastomyces dermatitidis</name>
    <dbReference type="NCBI Taxonomy" id="559298"/>
    <lineage>
        <taxon>Eukaryota</taxon>
        <taxon>Fungi</taxon>
        <taxon>Dikarya</taxon>
        <taxon>Ascomycota</taxon>
        <taxon>Pezizomycotina</taxon>
        <taxon>Eurotiomycetes</taxon>
        <taxon>Eurotiomycetidae</taxon>
        <taxon>Onygenales</taxon>
        <taxon>Ajellomycetaceae</taxon>
        <taxon>Blastomyces</taxon>
    </lineage>
</organism>
<sequence length="107" mass="11992">MAYSFEGTALMDVLSISSWLTNDDHMKAGHFAAATLNLPAQNNIWGNWNISAYEPETDRQASRNIQKPESEYRYFLILHTKTGNNIPTQIPSIQLLAPALPTIPAYL</sequence>
<dbReference type="GeneID" id="8504810"/>
<dbReference type="RefSeq" id="XP_002625328.1">
    <property type="nucleotide sequence ID" value="XM_002625282.1"/>
</dbReference>
<reference evidence="2" key="1">
    <citation type="journal article" date="2015" name="PLoS Genet.">
        <title>The dynamic genome and transcriptome of the human fungal pathogen Blastomyces and close relative Emmonsia.</title>
        <authorList>
            <person name="Munoz J.F."/>
            <person name="Gauthier G.M."/>
            <person name="Desjardins C.A."/>
            <person name="Gallo J.E."/>
            <person name="Holder J."/>
            <person name="Sullivan T.D."/>
            <person name="Marty A.J."/>
            <person name="Carmen J.C."/>
            <person name="Chen Z."/>
            <person name="Ding L."/>
            <person name="Gujja S."/>
            <person name="Magrini V."/>
            <person name="Misas E."/>
            <person name="Mitreva M."/>
            <person name="Priest M."/>
            <person name="Saif S."/>
            <person name="Whiston E.A."/>
            <person name="Young S."/>
            <person name="Zeng Q."/>
            <person name="Goldman W.E."/>
            <person name="Mardis E.R."/>
            <person name="Taylor J.W."/>
            <person name="McEwen J.G."/>
            <person name="Clay O.K."/>
            <person name="Klein B.S."/>
            <person name="Cuomo C.A."/>
        </authorList>
    </citation>
    <scope>NUCLEOTIDE SEQUENCE [LARGE SCALE GENOMIC DNA]</scope>
    <source>
        <strain evidence="2">SLH14081</strain>
    </source>
</reference>
<dbReference type="EMBL" id="GG657454">
    <property type="protein sequence ID" value="OAT08224.1"/>
    <property type="molecule type" value="Genomic_DNA"/>
</dbReference>
<proteinExistence type="predicted"/>
<name>A0A179UJR0_BLAGS</name>
<evidence type="ECO:0000313" key="2">
    <source>
        <dbReference type="Proteomes" id="UP000002038"/>
    </source>
</evidence>
<accession>A0A179UJR0</accession>
<protein>
    <submittedName>
        <fullName evidence="1">Uncharacterized protein</fullName>
    </submittedName>
</protein>
<dbReference type="KEGG" id="bgh:BDBG_04197"/>
<dbReference type="AlphaFoldDB" id="A0A179UJR0"/>
<keyword evidence="2" id="KW-1185">Reference proteome</keyword>